<evidence type="ECO:0000313" key="3">
    <source>
        <dbReference type="Proteomes" id="UP001142317"/>
    </source>
</evidence>
<sequence>MATRPTAAKAPQDHQPKTIKPKVEKVETVLGEGDDARTVPARQVTMPVAPDKSITVVVADEALDDFEVLDDIRAVQDQNDASRLPSLLRRLVGEQYRTVLDQLRGPNGRVSTSDGAQFVLDLFQALNPN</sequence>
<comment type="caution">
    <text evidence="2">The sequence shown here is derived from an EMBL/GenBank/DDBJ whole genome shotgun (WGS) entry which is preliminary data.</text>
</comment>
<dbReference type="RefSeq" id="WP_210005399.1">
    <property type="nucleotide sequence ID" value="NZ_BSEO01000001.1"/>
</dbReference>
<feature type="compositionally biased region" description="Basic and acidic residues" evidence="1">
    <location>
        <begin position="11"/>
        <end position="20"/>
    </location>
</feature>
<evidence type="ECO:0000256" key="1">
    <source>
        <dbReference type="SAM" id="MobiDB-lite"/>
    </source>
</evidence>
<accession>A0A9W6HF47</accession>
<keyword evidence="3" id="KW-1185">Reference proteome</keyword>
<proteinExistence type="predicted"/>
<dbReference type="AlphaFoldDB" id="A0A9W6HF47"/>
<dbReference type="EMBL" id="BSEO01000001">
    <property type="protein sequence ID" value="GLJ78683.1"/>
    <property type="molecule type" value="Genomic_DNA"/>
</dbReference>
<reference evidence="2" key="2">
    <citation type="submission" date="2023-01" db="EMBL/GenBank/DDBJ databases">
        <authorList>
            <person name="Sun Q."/>
            <person name="Evtushenko L."/>
        </authorList>
    </citation>
    <scope>NUCLEOTIDE SEQUENCE</scope>
    <source>
        <strain evidence="2">VKM Ac-1447</strain>
    </source>
</reference>
<organism evidence="2 3">
    <name type="scientific">Microbacterium imperiale</name>
    <dbReference type="NCBI Taxonomy" id="33884"/>
    <lineage>
        <taxon>Bacteria</taxon>
        <taxon>Bacillati</taxon>
        <taxon>Actinomycetota</taxon>
        <taxon>Actinomycetes</taxon>
        <taxon>Micrococcales</taxon>
        <taxon>Microbacteriaceae</taxon>
        <taxon>Microbacterium</taxon>
    </lineage>
</organism>
<evidence type="ECO:0000313" key="2">
    <source>
        <dbReference type="EMBL" id="GLJ78683.1"/>
    </source>
</evidence>
<name>A0A9W6HF47_9MICO</name>
<dbReference type="Proteomes" id="UP001142317">
    <property type="component" value="Unassembled WGS sequence"/>
</dbReference>
<feature type="region of interest" description="Disordered" evidence="1">
    <location>
        <begin position="1"/>
        <end position="20"/>
    </location>
</feature>
<protein>
    <submittedName>
        <fullName evidence="2">Uncharacterized protein</fullName>
    </submittedName>
</protein>
<reference evidence="2" key="1">
    <citation type="journal article" date="2014" name="Int. J. Syst. Evol. Microbiol.">
        <title>Complete genome sequence of Corynebacterium casei LMG S-19264T (=DSM 44701T), isolated from a smear-ripened cheese.</title>
        <authorList>
            <consortium name="US DOE Joint Genome Institute (JGI-PGF)"/>
            <person name="Walter F."/>
            <person name="Albersmeier A."/>
            <person name="Kalinowski J."/>
            <person name="Ruckert C."/>
        </authorList>
    </citation>
    <scope>NUCLEOTIDE SEQUENCE</scope>
    <source>
        <strain evidence="2">VKM Ac-1447</strain>
    </source>
</reference>
<gene>
    <name evidence="2" type="ORF">GCM10017586_03650</name>
</gene>